<name>A0A8X6JPH4_TRICU</name>
<dbReference type="PANTHER" id="PTHR23324:SF83">
    <property type="entry name" value="SEC14-LIKE PROTEIN 2"/>
    <property type="match status" value="1"/>
</dbReference>
<keyword evidence="3" id="KW-1185">Reference proteome</keyword>
<reference evidence="2" key="1">
    <citation type="submission" date="2020-07" db="EMBL/GenBank/DDBJ databases">
        <title>Multicomponent nature underlies the extraordinary mechanical properties of spider dragline silk.</title>
        <authorList>
            <person name="Kono N."/>
            <person name="Nakamura H."/>
            <person name="Mori M."/>
            <person name="Yoshida Y."/>
            <person name="Ohtoshi R."/>
            <person name="Malay A.D."/>
            <person name="Moran D.A.P."/>
            <person name="Tomita M."/>
            <person name="Numata K."/>
            <person name="Arakawa K."/>
        </authorList>
    </citation>
    <scope>NUCLEOTIDE SEQUENCE</scope>
</reference>
<dbReference type="InterPro" id="IPR001251">
    <property type="entry name" value="CRAL-TRIO_dom"/>
</dbReference>
<dbReference type="Proteomes" id="UP000887116">
    <property type="component" value="Unassembled WGS sequence"/>
</dbReference>
<protein>
    <submittedName>
        <fullName evidence="2">Retinal-binding protein</fullName>
    </submittedName>
</protein>
<feature type="domain" description="CRAL-TRIO" evidence="1">
    <location>
        <begin position="23"/>
        <end position="198"/>
    </location>
</feature>
<evidence type="ECO:0000259" key="1">
    <source>
        <dbReference type="PROSITE" id="PS50191"/>
    </source>
</evidence>
<feature type="non-terminal residue" evidence="2">
    <location>
        <position position="1"/>
    </location>
</feature>
<dbReference type="AlphaFoldDB" id="A0A8X6JPH4"/>
<dbReference type="EMBL" id="BMAO01007248">
    <property type="protein sequence ID" value="GFR14721.1"/>
    <property type="molecule type" value="Genomic_DNA"/>
</dbReference>
<accession>A0A8X6JPH4</accession>
<organism evidence="2 3">
    <name type="scientific">Trichonephila clavata</name>
    <name type="common">Joro spider</name>
    <name type="synonym">Nephila clavata</name>
    <dbReference type="NCBI Taxonomy" id="2740835"/>
    <lineage>
        <taxon>Eukaryota</taxon>
        <taxon>Metazoa</taxon>
        <taxon>Ecdysozoa</taxon>
        <taxon>Arthropoda</taxon>
        <taxon>Chelicerata</taxon>
        <taxon>Arachnida</taxon>
        <taxon>Araneae</taxon>
        <taxon>Araneomorphae</taxon>
        <taxon>Entelegynae</taxon>
        <taxon>Araneoidea</taxon>
        <taxon>Nephilidae</taxon>
        <taxon>Trichonephila</taxon>
    </lineage>
</organism>
<dbReference type="PROSITE" id="PS50191">
    <property type="entry name" value="CRAL_TRIO"/>
    <property type="match status" value="1"/>
</dbReference>
<comment type="caution">
    <text evidence="2">The sequence shown here is derived from an EMBL/GenBank/DDBJ whole genome shotgun (WGS) entry which is preliminary data.</text>
</comment>
<proteinExistence type="predicted"/>
<dbReference type="GO" id="GO:0005737">
    <property type="term" value="C:cytoplasm"/>
    <property type="evidence" value="ECO:0007669"/>
    <property type="project" value="TreeGrafter"/>
</dbReference>
<dbReference type="CDD" id="cd00170">
    <property type="entry name" value="SEC14"/>
    <property type="match status" value="1"/>
</dbReference>
<dbReference type="InterPro" id="IPR051064">
    <property type="entry name" value="SEC14/CRAL-TRIO_domain"/>
</dbReference>
<dbReference type="SMART" id="SM00516">
    <property type="entry name" value="SEC14"/>
    <property type="match status" value="1"/>
</dbReference>
<sequence length="206" mass="23346">MLKKNLEFRRIAQIDTILTDYKTPEVCDKYISQNFIGYDKEGCPVYFSALGNFDQKGVFKSANKIDIFKCCIQMIEGSKEKMKLQSKKLDKPVTQCIYIYDMDNLTLAKATHKHSIELFLLAVGMFLDNYPEILKCVYVLNASSYFTLVFPLVKAILSGSILNKITIFGKDGYKEELLKVIDAATLPAFLGGKKTDPDGNPRCETY</sequence>
<dbReference type="PANTHER" id="PTHR23324">
    <property type="entry name" value="SEC14 RELATED PROTEIN"/>
    <property type="match status" value="1"/>
</dbReference>
<dbReference type="SUPFAM" id="SSF52087">
    <property type="entry name" value="CRAL/TRIO domain"/>
    <property type="match status" value="1"/>
</dbReference>
<evidence type="ECO:0000313" key="3">
    <source>
        <dbReference type="Proteomes" id="UP000887116"/>
    </source>
</evidence>
<dbReference type="Pfam" id="PF00650">
    <property type="entry name" value="CRAL_TRIO"/>
    <property type="match status" value="1"/>
</dbReference>
<gene>
    <name evidence="2" type="ORF">TNCT_571472</name>
</gene>
<evidence type="ECO:0000313" key="2">
    <source>
        <dbReference type="EMBL" id="GFR14721.1"/>
    </source>
</evidence>
<dbReference type="InterPro" id="IPR036865">
    <property type="entry name" value="CRAL-TRIO_dom_sf"/>
</dbReference>
<dbReference type="Gene3D" id="3.40.525.10">
    <property type="entry name" value="CRAL-TRIO lipid binding domain"/>
    <property type="match status" value="1"/>
</dbReference>